<sequence length="193" mass="20490">MAILTFPSIIPTRATWGLKSITEAFTSPLNGTTQTSGRPGSRWKVTLEFESMNLSQGATLDGWLAGMDGMSNRTNIYPHHRPGTGATATVNGASQVGSTLNINCAANRVFAAGDFFSVNGELKMITASTVANGTGQATLAFSPMLRASPTSGSNVVFTQPTVQMMLAQDEYGVTRVPGPLYENITISMMEVFQ</sequence>
<comment type="caution">
    <text evidence="1">The sequence shown here is derived from an EMBL/GenBank/DDBJ whole genome shotgun (WGS) entry which is preliminary data.</text>
</comment>
<organism evidence="1 2">
    <name type="scientific">Noviherbaspirillum suwonense</name>
    <dbReference type="NCBI Taxonomy" id="1224511"/>
    <lineage>
        <taxon>Bacteria</taxon>
        <taxon>Pseudomonadati</taxon>
        <taxon>Pseudomonadota</taxon>
        <taxon>Betaproteobacteria</taxon>
        <taxon>Burkholderiales</taxon>
        <taxon>Oxalobacteraceae</taxon>
        <taxon>Noviherbaspirillum</taxon>
    </lineage>
</organism>
<proteinExistence type="predicted"/>
<dbReference type="Proteomes" id="UP001158049">
    <property type="component" value="Unassembled WGS sequence"/>
</dbReference>
<evidence type="ECO:0000313" key="1">
    <source>
        <dbReference type="EMBL" id="SMP71987.1"/>
    </source>
</evidence>
<dbReference type="RefSeq" id="WP_283444006.1">
    <property type="nucleotide sequence ID" value="NZ_FXUL01000017.1"/>
</dbReference>
<reference evidence="1 2" key="1">
    <citation type="submission" date="2017-05" db="EMBL/GenBank/DDBJ databases">
        <authorList>
            <person name="Varghese N."/>
            <person name="Submissions S."/>
        </authorList>
    </citation>
    <scope>NUCLEOTIDE SEQUENCE [LARGE SCALE GENOMIC DNA]</scope>
    <source>
        <strain evidence="1 2">DSM 26001</strain>
    </source>
</reference>
<keyword evidence="2" id="KW-1185">Reference proteome</keyword>
<evidence type="ECO:0000313" key="2">
    <source>
        <dbReference type="Proteomes" id="UP001158049"/>
    </source>
</evidence>
<protein>
    <submittedName>
        <fullName evidence="1">Uncharacterized protein</fullName>
    </submittedName>
</protein>
<gene>
    <name evidence="1" type="ORF">SAMN06295970_117107</name>
</gene>
<name>A0ABY1QHV9_9BURK</name>
<dbReference type="EMBL" id="FXUL01000017">
    <property type="protein sequence ID" value="SMP71987.1"/>
    <property type="molecule type" value="Genomic_DNA"/>
</dbReference>
<accession>A0ABY1QHV9</accession>